<organism evidence="1 2">
    <name type="scientific">Nephila pilipes</name>
    <name type="common">Giant wood spider</name>
    <name type="synonym">Nephila maculata</name>
    <dbReference type="NCBI Taxonomy" id="299642"/>
    <lineage>
        <taxon>Eukaryota</taxon>
        <taxon>Metazoa</taxon>
        <taxon>Ecdysozoa</taxon>
        <taxon>Arthropoda</taxon>
        <taxon>Chelicerata</taxon>
        <taxon>Arachnida</taxon>
        <taxon>Araneae</taxon>
        <taxon>Araneomorphae</taxon>
        <taxon>Entelegynae</taxon>
        <taxon>Araneoidea</taxon>
        <taxon>Nephilidae</taxon>
        <taxon>Nephila</taxon>
    </lineage>
</organism>
<dbReference type="AlphaFoldDB" id="A0A8X6QTP8"/>
<sequence length="99" mass="10764">MRFKGERIDKEFLKCPKLSLGSSIGDTDRANVEIVKTFGQGLGTPFVQSILHDTVSERATILVATKYHHPMVVEKYLGTGDLASRGLTSWALGSRGLAS</sequence>
<comment type="caution">
    <text evidence="1">The sequence shown here is derived from an EMBL/GenBank/DDBJ whole genome shotgun (WGS) entry which is preliminary data.</text>
</comment>
<dbReference type="Proteomes" id="UP000887013">
    <property type="component" value="Unassembled WGS sequence"/>
</dbReference>
<evidence type="ECO:0000313" key="1">
    <source>
        <dbReference type="EMBL" id="GFU35929.1"/>
    </source>
</evidence>
<protein>
    <submittedName>
        <fullName evidence="1">Uncharacterized protein</fullName>
    </submittedName>
</protein>
<evidence type="ECO:0000313" key="2">
    <source>
        <dbReference type="Proteomes" id="UP000887013"/>
    </source>
</evidence>
<gene>
    <name evidence="1" type="ORF">NPIL_610611</name>
</gene>
<keyword evidence="2" id="KW-1185">Reference proteome</keyword>
<accession>A0A8X6QTP8</accession>
<proteinExistence type="predicted"/>
<name>A0A8X6QTP8_NEPPI</name>
<reference evidence="1" key="1">
    <citation type="submission" date="2020-08" db="EMBL/GenBank/DDBJ databases">
        <title>Multicomponent nature underlies the extraordinary mechanical properties of spider dragline silk.</title>
        <authorList>
            <person name="Kono N."/>
            <person name="Nakamura H."/>
            <person name="Mori M."/>
            <person name="Yoshida Y."/>
            <person name="Ohtoshi R."/>
            <person name="Malay A.D."/>
            <person name="Moran D.A.P."/>
            <person name="Tomita M."/>
            <person name="Numata K."/>
            <person name="Arakawa K."/>
        </authorList>
    </citation>
    <scope>NUCLEOTIDE SEQUENCE</scope>
</reference>
<dbReference type="EMBL" id="BMAW01083863">
    <property type="protein sequence ID" value="GFU35929.1"/>
    <property type="molecule type" value="Genomic_DNA"/>
</dbReference>